<proteinExistence type="predicted"/>
<name>A0A6A6QWV9_9PEZI</name>
<dbReference type="InterPro" id="IPR016130">
    <property type="entry name" value="Tyr_Pase_AS"/>
</dbReference>
<dbReference type="SUPFAM" id="SSF52799">
    <property type="entry name" value="(Phosphotyrosine protein) phosphatases II"/>
    <property type="match status" value="1"/>
</dbReference>
<dbReference type="Gene3D" id="3.90.190.10">
    <property type="entry name" value="Protein tyrosine phosphatase superfamily"/>
    <property type="match status" value="1"/>
</dbReference>
<dbReference type="OrthoDB" id="449382at2759"/>
<dbReference type="InterPro" id="IPR000387">
    <property type="entry name" value="Tyr_Pase_dom"/>
</dbReference>
<organism evidence="2 3">
    <name type="scientific">Lophium mytilinum</name>
    <dbReference type="NCBI Taxonomy" id="390894"/>
    <lineage>
        <taxon>Eukaryota</taxon>
        <taxon>Fungi</taxon>
        <taxon>Dikarya</taxon>
        <taxon>Ascomycota</taxon>
        <taxon>Pezizomycotina</taxon>
        <taxon>Dothideomycetes</taxon>
        <taxon>Pleosporomycetidae</taxon>
        <taxon>Mytilinidiales</taxon>
        <taxon>Mytilinidiaceae</taxon>
        <taxon>Lophium</taxon>
    </lineage>
</organism>
<dbReference type="EMBL" id="MU004187">
    <property type="protein sequence ID" value="KAF2496689.1"/>
    <property type="molecule type" value="Genomic_DNA"/>
</dbReference>
<evidence type="ECO:0000313" key="2">
    <source>
        <dbReference type="EMBL" id="KAF2496689.1"/>
    </source>
</evidence>
<evidence type="ECO:0000259" key="1">
    <source>
        <dbReference type="PROSITE" id="PS50056"/>
    </source>
</evidence>
<sequence>MAIPSPEPLPFPFIHVPALSNFRDIGGWPIQPPPSTFPVSTSPPPPLRRVRTTLLYRSPDPITLTPAGEATLHALRITTLFDLRASPQIARLGVRELPGIARVWLPVFGEHAYSPERAAQRYLAYSSEGTVGIVGAFEEILEAGTAVFAGLVRHLGGREGGGAGGEACMVHCTTGNNRTGVFVGVLLRLLGVGVHHVAAEYALSNVGLASSRDAIVERLMKNPVFAGEGGRARAERMIGAREESMVAMLDMVEKRWGGPEGYAMDACGLSEVEIVALRRCMVEVVEDTASS</sequence>
<dbReference type="InterPro" id="IPR026893">
    <property type="entry name" value="Tyr/Ser_Pase_IphP-type"/>
</dbReference>
<reference evidence="2" key="1">
    <citation type="journal article" date="2020" name="Stud. Mycol.">
        <title>101 Dothideomycetes genomes: a test case for predicting lifestyles and emergence of pathogens.</title>
        <authorList>
            <person name="Haridas S."/>
            <person name="Albert R."/>
            <person name="Binder M."/>
            <person name="Bloem J."/>
            <person name="Labutti K."/>
            <person name="Salamov A."/>
            <person name="Andreopoulos B."/>
            <person name="Baker S."/>
            <person name="Barry K."/>
            <person name="Bills G."/>
            <person name="Bluhm B."/>
            <person name="Cannon C."/>
            <person name="Castanera R."/>
            <person name="Culley D."/>
            <person name="Daum C."/>
            <person name="Ezra D."/>
            <person name="Gonzalez J."/>
            <person name="Henrissat B."/>
            <person name="Kuo A."/>
            <person name="Liang C."/>
            <person name="Lipzen A."/>
            <person name="Lutzoni F."/>
            <person name="Magnuson J."/>
            <person name="Mondo S."/>
            <person name="Nolan M."/>
            <person name="Ohm R."/>
            <person name="Pangilinan J."/>
            <person name="Park H.-J."/>
            <person name="Ramirez L."/>
            <person name="Alfaro M."/>
            <person name="Sun H."/>
            <person name="Tritt A."/>
            <person name="Yoshinaga Y."/>
            <person name="Zwiers L.-H."/>
            <person name="Turgeon B."/>
            <person name="Goodwin S."/>
            <person name="Spatafora J."/>
            <person name="Crous P."/>
            <person name="Grigoriev I."/>
        </authorList>
    </citation>
    <scope>NUCLEOTIDE SEQUENCE</scope>
    <source>
        <strain evidence="2">CBS 269.34</strain>
    </source>
</reference>
<gene>
    <name evidence="2" type="ORF">BU16DRAFT_458914</name>
</gene>
<feature type="domain" description="Tyrosine specific protein phosphatases" evidence="1">
    <location>
        <begin position="146"/>
        <end position="216"/>
    </location>
</feature>
<dbReference type="Proteomes" id="UP000799750">
    <property type="component" value="Unassembled WGS sequence"/>
</dbReference>
<dbReference type="AlphaFoldDB" id="A0A6A6QWV9"/>
<dbReference type="PANTHER" id="PTHR31126">
    <property type="entry name" value="TYROSINE-PROTEIN PHOSPHATASE"/>
    <property type="match status" value="1"/>
</dbReference>
<dbReference type="PROSITE" id="PS50056">
    <property type="entry name" value="TYR_PHOSPHATASE_2"/>
    <property type="match status" value="1"/>
</dbReference>
<evidence type="ECO:0000313" key="3">
    <source>
        <dbReference type="Proteomes" id="UP000799750"/>
    </source>
</evidence>
<keyword evidence="3" id="KW-1185">Reference proteome</keyword>
<dbReference type="InterPro" id="IPR029021">
    <property type="entry name" value="Prot-tyrosine_phosphatase-like"/>
</dbReference>
<protein>
    <recommendedName>
        <fullName evidence="1">Tyrosine specific protein phosphatases domain-containing protein</fullName>
    </recommendedName>
</protein>
<dbReference type="GO" id="GO:0004721">
    <property type="term" value="F:phosphoprotein phosphatase activity"/>
    <property type="evidence" value="ECO:0007669"/>
    <property type="project" value="InterPro"/>
</dbReference>
<dbReference type="Pfam" id="PF13350">
    <property type="entry name" value="Y_phosphatase3"/>
    <property type="match status" value="1"/>
</dbReference>
<dbReference type="PROSITE" id="PS00383">
    <property type="entry name" value="TYR_PHOSPHATASE_1"/>
    <property type="match status" value="1"/>
</dbReference>
<dbReference type="PANTHER" id="PTHR31126:SF1">
    <property type="entry name" value="TYROSINE SPECIFIC PROTEIN PHOSPHATASES DOMAIN-CONTAINING PROTEIN"/>
    <property type="match status" value="1"/>
</dbReference>
<accession>A0A6A6QWV9</accession>